<feature type="non-terminal residue" evidence="2">
    <location>
        <position position="53"/>
    </location>
</feature>
<protein>
    <submittedName>
        <fullName evidence="2">Uncharacterized protein</fullName>
    </submittedName>
</protein>
<proteinExistence type="predicted"/>
<dbReference type="Proteomes" id="UP000036987">
    <property type="component" value="Unassembled WGS sequence"/>
</dbReference>
<feature type="compositionally biased region" description="Basic and acidic residues" evidence="1">
    <location>
        <begin position="8"/>
        <end position="18"/>
    </location>
</feature>
<dbReference type="AlphaFoldDB" id="A0A0K9P048"/>
<name>A0A0K9P048_ZOSMR</name>
<organism evidence="2 3">
    <name type="scientific">Zostera marina</name>
    <name type="common">Eelgrass</name>
    <dbReference type="NCBI Taxonomy" id="29655"/>
    <lineage>
        <taxon>Eukaryota</taxon>
        <taxon>Viridiplantae</taxon>
        <taxon>Streptophyta</taxon>
        <taxon>Embryophyta</taxon>
        <taxon>Tracheophyta</taxon>
        <taxon>Spermatophyta</taxon>
        <taxon>Magnoliopsida</taxon>
        <taxon>Liliopsida</taxon>
        <taxon>Zosteraceae</taxon>
        <taxon>Zostera</taxon>
    </lineage>
</organism>
<reference evidence="3" key="1">
    <citation type="journal article" date="2016" name="Nature">
        <title>The genome of the seagrass Zostera marina reveals angiosperm adaptation to the sea.</title>
        <authorList>
            <person name="Olsen J.L."/>
            <person name="Rouze P."/>
            <person name="Verhelst B."/>
            <person name="Lin Y.-C."/>
            <person name="Bayer T."/>
            <person name="Collen J."/>
            <person name="Dattolo E."/>
            <person name="De Paoli E."/>
            <person name="Dittami S."/>
            <person name="Maumus F."/>
            <person name="Michel G."/>
            <person name="Kersting A."/>
            <person name="Lauritano C."/>
            <person name="Lohaus R."/>
            <person name="Toepel M."/>
            <person name="Tonon T."/>
            <person name="Vanneste K."/>
            <person name="Amirebrahimi M."/>
            <person name="Brakel J."/>
            <person name="Bostroem C."/>
            <person name="Chovatia M."/>
            <person name="Grimwood J."/>
            <person name="Jenkins J.W."/>
            <person name="Jueterbock A."/>
            <person name="Mraz A."/>
            <person name="Stam W.T."/>
            <person name="Tice H."/>
            <person name="Bornberg-Bauer E."/>
            <person name="Green P.J."/>
            <person name="Pearson G.A."/>
            <person name="Procaccini G."/>
            <person name="Duarte C.M."/>
            <person name="Schmutz J."/>
            <person name="Reusch T.B.H."/>
            <person name="Van de Peer Y."/>
        </authorList>
    </citation>
    <scope>NUCLEOTIDE SEQUENCE [LARGE SCALE GENOMIC DNA]</scope>
    <source>
        <strain evidence="3">cv. Finnish</strain>
    </source>
</reference>
<keyword evidence="3" id="KW-1185">Reference proteome</keyword>
<evidence type="ECO:0000313" key="3">
    <source>
        <dbReference type="Proteomes" id="UP000036987"/>
    </source>
</evidence>
<dbReference type="OrthoDB" id="37597at2759"/>
<evidence type="ECO:0000313" key="2">
    <source>
        <dbReference type="EMBL" id="KMZ62358.1"/>
    </source>
</evidence>
<sequence length="53" mass="5803">MGLPLEGKFQRVHREKEGSTGGQRIPPTRGIGLRPHVAKAVTIQTILDLSKAR</sequence>
<gene>
    <name evidence="2" type="ORF">ZOSMA_46G00320</name>
</gene>
<accession>A0A0K9P048</accession>
<evidence type="ECO:0000256" key="1">
    <source>
        <dbReference type="SAM" id="MobiDB-lite"/>
    </source>
</evidence>
<dbReference type="EMBL" id="LFYR01001368">
    <property type="protein sequence ID" value="KMZ62358.1"/>
    <property type="molecule type" value="Genomic_DNA"/>
</dbReference>
<feature type="region of interest" description="Disordered" evidence="1">
    <location>
        <begin position="1"/>
        <end position="32"/>
    </location>
</feature>
<comment type="caution">
    <text evidence="2">The sequence shown here is derived from an EMBL/GenBank/DDBJ whole genome shotgun (WGS) entry which is preliminary data.</text>
</comment>